<keyword evidence="4 13" id="KW-1003">Cell membrane</keyword>
<name>A0A8C9PZ40_SPEDA</name>
<keyword evidence="16" id="KW-1185">Reference proteome</keyword>
<dbReference type="InterPro" id="IPR004072">
    <property type="entry name" value="Vmron_rcpt_1"/>
</dbReference>
<dbReference type="GO" id="GO:0016503">
    <property type="term" value="F:pheromone receptor activity"/>
    <property type="evidence" value="ECO:0007669"/>
    <property type="project" value="InterPro"/>
</dbReference>
<accession>A0A8C9PZ40</accession>
<dbReference type="GO" id="GO:0007606">
    <property type="term" value="P:sensory perception of chemical stimulus"/>
    <property type="evidence" value="ECO:0007669"/>
    <property type="project" value="UniProtKB-ARBA"/>
</dbReference>
<evidence type="ECO:0000256" key="5">
    <source>
        <dbReference type="ARBA" id="ARBA00022507"/>
    </source>
</evidence>
<dbReference type="PROSITE" id="PS50262">
    <property type="entry name" value="G_PROTEIN_RECEP_F1_2"/>
    <property type="match status" value="1"/>
</dbReference>
<evidence type="ECO:0000256" key="6">
    <source>
        <dbReference type="ARBA" id="ARBA00022692"/>
    </source>
</evidence>
<keyword evidence="12 13" id="KW-0807">Transducer</keyword>
<evidence type="ECO:0000256" key="7">
    <source>
        <dbReference type="ARBA" id="ARBA00022989"/>
    </source>
</evidence>
<reference evidence="15" key="2">
    <citation type="submission" date="2025-09" db="UniProtKB">
        <authorList>
            <consortium name="Ensembl"/>
        </authorList>
    </citation>
    <scope>IDENTIFICATION</scope>
</reference>
<evidence type="ECO:0000256" key="8">
    <source>
        <dbReference type="ARBA" id="ARBA00023040"/>
    </source>
</evidence>
<feature type="transmembrane region" description="Helical" evidence="13">
    <location>
        <begin position="6"/>
        <end position="33"/>
    </location>
</feature>
<feature type="transmembrane region" description="Helical" evidence="13">
    <location>
        <begin position="182"/>
        <end position="207"/>
    </location>
</feature>
<dbReference type="CDD" id="cd13949">
    <property type="entry name" value="7tm_V1R_pheromone"/>
    <property type="match status" value="1"/>
</dbReference>
<keyword evidence="8 13" id="KW-0297">G-protein coupled receptor</keyword>
<dbReference type="GO" id="GO:0019236">
    <property type="term" value="P:response to pheromone"/>
    <property type="evidence" value="ECO:0007669"/>
    <property type="project" value="UniProtKB-KW"/>
</dbReference>
<feature type="transmembrane region" description="Helical" evidence="13">
    <location>
        <begin position="131"/>
        <end position="150"/>
    </location>
</feature>
<comment type="subcellular location">
    <subcellularLocation>
        <location evidence="2 13">Cell membrane</location>
        <topology evidence="2 13">Multi-pass membrane protein</topology>
    </subcellularLocation>
</comment>
<comment type="function">
    <text evidence="1">Putative pheromone receptor.</text>
</comment>
<evidence type="ECO:0000313" key="15">
    <source>
        <dbReference type="Ensembl" id="ENSSDAP00000015632.1"/>
    </source>
</evidence>
<evidence type="ECO:0000256" key="2">
    <source>
        <dbReference type="ARBA" id="ARBA00004651"/>
    </source>
</evidence>
<evidence type="ECO:0000256" key="11">
    <source>
        <dbReference type="ARBA" id="ARBA00023180"/>
    </source>
</evidence>
<dbReference type="Ensembl" id="ENSSDAT00000017742.1">
    <property type="protein sequence ID" value="ENSSDAP00000015632.1"/>
    <property type="gene ID" value="ENSSDAG00000014117.1"/>
</dbReference>
<dbReference type="SUPFAM" id="SSF81321">
    <property type="entry name" value="Family A G protein-coupled receptor-like"/>
    <property type="match status" value="1"/>
</dbReference>
<evidence type="ECO:0000256" key="12">
    <source>
        <dbReference type="ARBA" id="ARBA00023224"/>
    </source>
</evidence>
<dbReference type="PRINTS" id="PR01534">
    <property type="entry name" value="VOMERONASL1R"/>
</dbReference>
<keyword evidence="10 13" id="KW-0675">Receptor</keyword>
<evidence type="ECO:0000313" key="16">
    <source>
        <dbReference type="Proteomes" id="UP000694422"/>
    </source>
</evidence>
<feature type="transmembrane region" description="Helical" evidence="13">
    <location>
        <begin position="265"/>
        <end position="286"/>
    </location>
</feature>
<dbReference type="FunFam" id="1.20.1070.10:FF:000033">
    <property type="entry name" value="Vomeronasal type-1 receptor"/>
    <property type="match status" value="1"/>
</dbReference>
<evidence type="ECO:0000256" key="9">
    <source>
        <dbReference type="ARBA" id="ARBA00023136"/>
    </source>
</evidence>
<dbReference type="Proteomes" id="UP000694422">
    <property type="component" value="Unplaced"/>
</dbReference>
<evidence type="ECO:0000259" key="14">
    <source>
        <dbReference type="PROSITE" id="PS50262"/>
    </source>
</evidence>
<protein>
    <recommendedName>
        <fullName evidence="13">Vomeronasal type-1 receptor</fullName>
    </recommendedName>
</protein>
<dbReference type="AlphaFoldDB" id="A0A8C9PZ40"/>
<reference evidence="15" key="1">
    <citation type="submission" date="2025-08" db="UniProtKB">
        <authorList>
            <consortium name="Ensembl"/>
        </authorList>
    </citation>
    <scope>IDENTIFICATION</scope>
</reference>
<evidence type="ECO:0000256" key="4">
    <source>
        <dbReference type="ARBA" id="ARBA00022475"/>
    </source>
</evidence>
<comment type="similarity">
    <text evidence="3 13">Belongs to the G-protein coupled receptor 1 family.</text>
</comment>
<evidence type="ECO:0000256" key="10">
    <source>
        <dbReference type="ARBA" id="ARBA00023170"/>
    </source>
</evidence>
<proteinExistence type="inferred from homology"/>
<evidence type="ECO:0000256" key="3">
    <source>
        <dbReference type="ARBA" id="ARBA00010663"/>
    </source>
</evidence>
<keyword evidence="5 13" id="KW-0589">Pheromone response</keyword>
<feature type="transmembrane region" description="Helical" evidence="13">
    <location>
        <begin position="234"/>
        <end position="259"/>
    </location>
</feature>
<dbReference type="PANTHER" id="PTHR24062">
    <property type="entry name" value="VOMERONASAL TYPE-1 RECEPTOR"/>
    <property type="match status" value="1"/>
</dbReference>
<keyword evidence="7 13" id="KW-1133">Transmembrane helix</keyword>
<dbReference type="InterPro" id="IPR017452">
    <property type="entry name" value="GPCR_Rhodpsn_7TM"/>
</dbReference>
<sequence length="300" mass="33001">MAGSDVAVGIIFLAQTVVGALGNSSLLLHYLVLYFTGCRVRHTDLILQHLIVANLLTLLCKGVPHTMAAFSLEFSLGDVACKLLFYVNRVSRGVSIGSTCLLSIFQAITISPRDSRWAELKVKAPRYIGSSIFLSYILYMLINIIILMHMTGKWNNTTIISLKDFGYCSSVRHDTTTDSLHAALLTFPDVVCLGLMFWASSSTVLILHRHKQRMQQVHKSSSPRSSPESRATKTILLLVSTFVSLYTLSCISQLCLAVIDNPNLFLLNMAAILSGCFPAISPLLLISRDSSASRFCFSCI</sequence>
<keyword evidence="11" id="KW-0325">Glycoprotein</keyword>
<dbReference type="Gene3D" id="1.20.1070.10">
    <property type="entry name" value="Rhodopsin 7-helix transmembrane proteins"/>
    <property type="match status" value="1"/>
</dbReference>
<dbReference type="Pfam" id="PF03402">
    <property type="entry name" value="V1R"/>
    <property type="match status" value="1"/>
</dbReference>
<evidence type="ECO:0000256" key="1">
    <source>
        <dbReference type="ARBA" id="ARBA00003878"/>
    </source>
</evidence>
<feature type="domain" description="G-protein coupled receptors family 1 profile" evidence="14">
    <location>
        <begin position="22"/>
        <end position="285"/>
    </location>
</feature>
<keyword evidence="6 13" id="KW-0812">Transmembrane</keyword>
<evidence type="ECO:0000256" key="13">
    <source>
        <dbReference type="RuleBase" id="RU364061"/>
    </source>
</evidence>
<organism evidence="15 16">
    <name type="scientific">Spermophilus dauricus</name>
    <name type="common">Daurian ground squirrel</name>
    <dbReference type="NCBI Taxonomy" id="99837"/>
    <lineage>
        <taxon>Eukaryota</taxon>
        <taxon>Metazoa</taxon>
        <taxon>Chordata</taxon>
        <taxon>Craniata</taxon>
        <taxon>Vertebrata</taxon>
        <taxon>Euteleostomi</taxon>
        <taxon>Mammalia</taxon>
        <taxon>Eutheria</taxon>
        <taxon>Euarchontoglires</taxon>
        <taxon>Glires</taxon>
        <taxon>Rodentia</taxon>
        <taxon>Sciuromorpha</taxon>
        <taxon>Sciuridae</taxon>
        <taxon>Xerinae</taxon>
        <taxon>Marmotini</taxon>
        <taxon>Spermophilus</taxon>
    </lineage>
</organism>
<keyword evidence="9 13" id="KW-0472">Membrane</keyword>
<dbReference type="GO" id="GO:0005886">
    <property type="term" value="C:plasma membrane"/>
    <property type="evidence" value="ECO:0007669"/>
    <property type="project" value="UniProtKB-SubCell"/>
</dbReference>